<dbReference type="Proteomes" id="UP000680679">
    <property type="component" value="Chromosome"/>
</dbReference>
<keyword evidence="2" id="KW-1185">Reference proteome</keyword>
<evidence type="ECO:0000313" key="2">
    <source>
        <dbReference type="Proteomes" id="UP000680679"/>
    </source>
</evidence>
<reference evidence="1 2" key="1">
    <citation type="submission" date="2021-04" db="EMBL/GenBank/DDBJ databases">
        <title>Complete genome sequencing of Allochromatium tepidum strain NZ.</title>
        <authorList>
            <person name="Tsukatani Y."/>
            <person name="Mori H."/>
        </authorList>
    </citation>
    <scope>NUCLEOTIDE SEQUENCE [LARGE SCALE GENOMIC DNA]</scope>
    <source>
        <strain evidence="1 2">NZ</strain>
    </source>
</reference>
<organism evidence="1 2">
    <name type="scientific">Allochromatium tepidum</name>
    <dbReference type="NCBI Taxonomy" id="553982"/>
    <lineage>
        <taxon>Bacteria</taxon>
        <taxon>Pseudomonadati</taxon>
        <taxon>Pseudomonadota</taxon>
        <taxon>Gammaproteobacteria</taxon>
        <taxon>Chromatiales</taxon>
        <taxon>Chromatiaceae</taxon>
        <taxon>Allochromatium</taxon>
    </lineage>
</organism>
<protein>
    <recommendedName>
        <fullName evidence="3">DUF222 domain-containing protein</fullName>
    </recommendedName>
</protein>
<sequence length="279" mass="31239">MPMHAQRDKELLDALNRHPSLRQRIERIVAVVDDAGGDLSRADAAERRMIEEIQRLGQERLQAWAQRQVEQTTRATLESGEARRAGKKLCRHSTFGLIEVEEVLCRQGTRLRRSFSLSAQVSHRCCSQPLQRVVTDLVADVSFQRAAEKLWEHYRVRLPVETIRRIVEGHGQAILEVHEVQAAWPTEPGTEWLVAEMDGGDGADHDPGPGAAGPVPWEVAGVEGDQTVSRASPWPCHVLLWRNASRRCRWAGARTLRLCPSRRCVSTASMATGRTIGKT</sequence>
<name>A0ABM7QMR0_9GAMM</name>
<proteinExistence type="predicted"/>
<evidence type="ECO:0008006" key="3">
    <source>
        <dbReference type="Google" id="ProtNLM"/>
    </source>
</evidence>
<gene>
    <name evidence="1" type="ORF">Atep_17030</name>
</gene>
<accession>A0ABM7QMR0</accession>
<evidence type="ECO:0000313" key="1">
    <source>
        <dbReference type="EMBL" id="BCU07026.1"/>
    </source>
</evidence>
<dbReference type="EMBL" id="AP024563">
    <property type="protein sequence ID" value="BCU07026.1"/>
    <property type="molecule type" value="Genomic_DNA"/>
</dbReference>